<proteinExistence type="inferred from homology"/>
<evidence type="ECO:0000256" key="3">
    <source>
        <dbReference type="ARBA" id="ARBA00022692"/>
    </source>
</evidence>
<reference evidence="10" key="1">
    <citation type="submission" date="2017-12" db="EMBL/GenBank/DDBJ databases">
        <authorList>
            <consortium name="DOE Joint Genome Institute"/>
            <person name="Mondo S.J."/>
            <person name="Kjaerbolling I."/>
            <person name="Vesth T.C."/>
            <person name="Frisvad J.C."/>
            <person name="Nybo J.L."/>
            <person name="Theobald S."/>
            <person name="Kuo A."/>
            <person name="Bowyer P."/>
            <person name="Matsuda Y."/>
            <person name="Lyhne E.K."/>
            <person name="Kogle M.E."/>
            <person name="Clum A."/>
            <person name="Lipzen A."/>
            <person name="Salamov A."/>
            <person name="Ngan C.Y."/>
            <person name="Daum C."/>
            <person name="Chiniquy J."/>
            <person name="Barry K."/>
            <person name="LaButti K."/>
            <person name="Haridas S."/>
            <person name="Simmons B.A."/>
            <person name="Magnuson J.K."/>
            <person name="Mortensen U.H."/>
            <person name="Larsen T.O."/>
            <person name="Grigoriev I.V."/>
            <person name="Baker S.E."/>
            <person name="Andersen M.R."/>
            <person name="Nordberg H.P."/>
            <person name="Cantor M.N."/>
            <person name="Hua S.X."/>
        </authorList>
    </citation>
    <scope>NUCLEOTIDE SEQUENCE [LARGE SCALE GENOMIC DNA]</scope>
    <source>
        <strain evidence="10">IBT 19404</strain>
    </source>
</reference>
<keyword evidence="5 6" id="KW-0472">Membrane</keyword>
<evidence type="ECO:0000256" key="7">
    <source>
        <dbReference type="SAM" id="MobiDB-lite"/>
    </source>
</evidence>
<evidence type="ECO:0000313" key="9">
    <source>
        <dbReference type="EMBL" id="PLN77878.1"/>
    </source>
</evidence>
<keyword evidence="3 8" id="KW-0812">Transmembrane</keyword>
<evidence type="ECO:0000256" key="5">
    <source>
        <dbReference type="ARBA" id="ARBA00023136"/>
    </source>
</evidence>
<dbReference type="GO" id="GO:0005794">
    <property type="term" value="C:Golgi apparatus"/>
    <property type="evidence" value="ECO:0007669"/>
    <property type="project" value="TreeGrafter"/>
</dbReference>
<dbReference type="PANTHER" id="PTHR10926">
    <property type="entry name" value="CELL CYCLE CONTROL PROTEIN 50"/>
    <property type="match status" value="1"/>
</dbReference>
<dbReference type="AlphaFoldDB" id="A0A2J5HL63"/>
<comment type="similarity">
    <text evidence="2 6">Belongs to the CDC50/LEM3 family.</text>
</comment>
<feature type="transmembrane region" description="Helical" evidence="8">
    <location>
        <begin position="333"/>
        <end position="358"/>
    </location>
</feature>
<evidence type="ECO:0000256" key="6">
    <source>
        <dbReference type="PIRNR" id="PIRNR015840"/>
    </source>
</evidence>
<sequence>MSRADVSHTESSSEQDPSGDIETDKKSKSRRPASKTPVFTITVSRSLPILTPKSVLPLFFAVGVIFAPIGGLLLWASSQVQEIIIDYSECHKASDHPVDISDKVTSTFTLNSRPTWQYNESVCTLLFEIPDSMGPPVYMYYRLTNFYQNHRRYVKSLDIEQLKGKAVDSKTIDSGSCDPLKLDPSGKPYYPCGLIANSQFNDTISSPVWLGSLDPETYHMTNKGIAWDSDRELIKKTQYKPGQVVPPPNWEKRFPKKYVDEIPDLHDDEEFMVWMRTAALPDFSKLSRKNDNTPMRPGTYQLNITHNFPVTDYGGTKSILLTTRTVMGGQNPFMGIAYVVVGGICVLLGALFTVAHLVRPRKLGDHTYLTWNAEPEGAAVATGRDTRYGSQAP</sequence>
<protein>
    <submittedName>
        <fullName evidence="9">LEM3/CDC50 family protein</fullName>
    </submittedName>
</protein>
<evidence type="ECO:0000256" key="1">
    <source>
        <dbReference type="ARBA" id="ARBA00004141"/>
    </source>
</evidence>
<dbReference type="PANTHER" id="PTHR10926:SF0">
    <property type="entry name" value="CDC50, ISOFORM A"/>
    <property type="match status" value="1"/>
</dbReference>
<keyword evidence="4 8" id="KW-1133">Transmembrane helix</keyword>
<comment type="subcellular location">
    <subcellularLocation>
        <location evidence="1">Membrane</location>
        <topology evidence="1">Multi-pass membrane protein</topology>
    </subcellularLocation>
</comment>
<dbReference type="InterPro" id="IPR005045">
    <property type="entry name" value="CDC50/LEM3_fam"/>
</dbReference>
<evidence type="ECO:0000313" key="10">
    <source>
        <dbReference type="Proteomes" id="UP000235023"/>
    </source>
</evidence>
<organism evidence="9 10">
    <name type="scientific">Aspergillus taichungensis</name>
    <dbReference type="NCBI Taxonomy" id="482145"/>
    <lineage>
        <taxon>Eukaryota</taxon>
        <taxon>Fungi</taxon>
        <taxon>Dikarya</taxon>
        <taxon>Ascomycota</taxon>
        <taxon>Pezizomycotina</taxon>
        <taxon>Eurotiomycetes</taxon>
        <taxon>Eurotiomycetidae</taxon>
        <taxon>Eurotiales</taxon>
        <taxon>Aspergillaceae</taxon>
        <taxon>Aspergillus</taxon>
        <taxon>Aspergillus subgen. Circumdati</taxon>
    </lineage>
</organism>
<dbReference type="PIRSF" id="PIRSF015840">
    <property type="entry name" value="DUF284_TM_euk"/>
    <property type="match status" value="1"/>
</dbReference>
<dbReference type="OrthoDB" id="340608at2759"/>
<feature type="transmembrane region" description="Helical" evidence="8">
    <location>
        <begin position="55"/>
        <end position="76"/>
    </location>
</feature>
<dbReference type="Pfam" id="PF03381">
    <property type="entry name" value="CDC50"/>
    <property type="match status" value="1"/>
</dbReference>
<dbReference type="GO" id="GO:0045332">
    <property type="term" value="P:phospholipid translocation"/>
    <property type="evidence" value="ECO:0007669"/>
    <property type="project" value="UniProtKB-UniRule"/>
</dbReference>
<gene>
    <name evidence="9" type="ORF">BDW42DRAFT_187801</name>
</gene>
<name>A0A2J5HL63_9EURO</name>
<evidence type="ECO:0000256" key="4">
    <source>
        <dbReference type="ARBA" id="ARBA00022989"/>
    </source>
</evidence>
<keyword evidence="10" id="KW-1185">Reference proteome</keyword>
<dbReference type="GO" id="GO:0005783">
    <property type="term" value="C:endoplasmic reticulum"/>
    <property type="evidence" value="ECO:0007669"/>
    <property type="project" value="TreeGrafter"/>
</dbReference>
<dbReference type="Proteomes" id="UP000235023">
    <property type="component" value="Unassembled WGS sequence"/>
</dbReference>
<dbReference type="GO" id="GO:0005886">
    <property type="term" value="C:plasma membrane"/>
    <property type="evidence" value="ECO:0007669"/>
    <property type="project" value="TreeGrafter"/>
</dbReference>
<feature type="region of interest" description="Disordered" evidence="7">
    <location>
        <begin position="1"/>
        <end position="33"/>
    </location>
</feature>
<accession>A0A2J5HL63</accession>
<dbReference type="EMBL" id="KZ559587">
    <property type="protein sequence ID" value="PLN77878.1"/>
    <property type="molecule type" value="Genomic_DNA"/>
</dbReference>
<evidence type="ECO:0000256" key="8">
    <source>
        <dbReference type="SAM" id="Phobius"/>
    </source>
</evidence>
<evidence type="ECO:0000256" key="2">
    <source>
        <dbReference type="ARBA" id="ARBA00009457"/>
    </source>
</evidence>